<proteinExistence type="predicted"/>
<keyword evidence="3" id="KW-1185">Reference proteome</keyword>
<feature type="region of interest" description="Disordered" evidence="1">
    <location>
        <begin position="36"/>
        <end position="77"/>
    </location>
</feature>
<sequence length="192" mass="21931">MDTLAQKDARAEEHLRRMEEMQRHMATFYDPLRLGVSATTGGSSSSTAPPLPPRPPLQQQDHDDDDDEDYEDAQTRSRSSISFASDLQHVVKAVCVGFSVGYDAARLNFPSDFGSNLFASDPIPTEMFKFDHQFFWAFASDESDRNLCRTTEIRRKVICVEVEAFGCVSDEKFDGSLRIVEFHTKIWRKIRR</sequence>
<protein>
    <submittedName>
        <fullName evidence="2">Uncharacterized protein</fullName>
    </submittedName>
</protein>
<reference evidence="2 3" key="1">
    <citation type="journal article" date="2023" name="Plants (Basel)">
        <title>Bridging the Gap: Combining Genomics and Transcriptomics Approaches to Understand Stylosanthes scabra, an Orphan Legume from the Brazilian Caatinga.</title>
        <authorList>
            <person name="Ferreira-Neto J.R.C."/>
            <person name="da Silva M.D."/>
            <person name="Binneck E."/>
            <person name="de Melo N.F."/>
            <person name="da Silva R.H."/>
            <person name="de Melo A.L.T.M."/>
            <person name="Pandolfi V."/>
            <person name="Bustamante F.O."/>
            <person name="Brasileiro-Vidal A.C."/>
            <person name="Benko-Iseppon A.M."/>
        </authorList>
    </citation>
    <scope>NUCLEOTIDE SEQUENCE [LARGE SCALE GENOMIC DNA]</scope>
    <source>
        <tissue evidence="2">Leaves</tissue>
    </source>
</reference>
<comment type="caution">
    <text evidence="2">The sequence shown here is derived from an EMBL/GenBank/DDBJ whole genome shotgun (WGS) entry which is preliminary data.</text>
</comment>
<evidence type="ECO:0000313" key="3">
    <source>
        <dbReference type="Proteomes" id="UP001341840"/>
    </source>
</evidence>
<gene>
    <name evidence="2" type="ORF">PIB30_007928</name>
</gene>
<dbReference type="EMBL" id="JASCZI010060432">
    <property type="protein sequence ID" value="MED6131238.1"/>
    <property type="molecule type" value="Genomic_DNA"/>
</dbReference>
<name>A0ABU6S5C1_9FABA</name>
<organism evidence="2 3">
    <name type="scientific">Stylosanthes scabra</name>
    <dbReference type="NCBI Taxonomy" id="79078"/>
    <lineage>
        <taxon>Eukaryota</taxon>
        <taxon>Viridiplantae</taxon>
        <taxon>Streptophyta</taxon>
        <taxon>Embryophyta</taxon>
        <taxon>Tracheophyta</taxon>
        <taxon>Spermatophyta</taxon>
        <taxon>Magnoliopsida</taxon>
        <taxon>eudicotyledons</taxon>
        <taxon>Gunneridae</taxon>
        <taxon>Pentapetalae</taxon>
        <taxon>rosids</taxon>
        <taxon>fabids</taxon>
        <taxon>Fabales</taxon>
        <taxon>Fabaceae</taxon>
        <taxon>Papilionoideae</taxon>
        <taxon>50 kb inversion clade</taxon>
        <taxon>dalbergioids sensu lato</taxon>
        <taxon>Dalbergieae</taxon>
        <taxon>Pterocarpus clade</taxon>
        <taxon>Stylosanthes</taxon>
    </lineage>
</organism>
<feature type="compositionally biased region" description="Low complexity" evidence="1">
    <location>
        <begin position="37"/>
        <end position="48"/>
    </location>
</feature>
<evidence type="ECO:0000313" key="2">
    <source>
        <dbReference type="EMBL" id="MED6131238.1"/>
    </source>
</evidence>
<accession>A0ABU6S5C1</accession>
<feature type="compositionally biased region" description="Acidic residues" evidence="1">
    <location>
        <begin position="62"/>
        <end position="72"/>
    </location>
</feature>
<dbReference type="Proteomes" id="UP001341840">
    <property type="component" value="Unassembled WGS sequence"/>
</dbReference>
<evidence type="ECO:0000256" key="1">
    <source>
        <dbReference type="SAM" id="MobiDB-lite"/>
    </source>
</evidence>